<dbReference type="RefSeq" id="WP_203905507.1">
    <property type="nucleotide sequence ID" value="NZ_BOPF01000064.1"/>
</dbReference>
<dbReference type="EMBL" id="BOPF01000064">
    <property type="protein sequence ID" value="GIJ52111.1"/>
    <property type="molecule type" value="Genomic_DNA"/>
</dbReference>
<dbReference type="InterPro" id="IPR014942">
    <property type="entry name" value="AbiEii"/>
</dbReference>
<name>A0A8J3YV40_9ACTN</name>
<gene>
    <name evidence="1" type="ORF">Val02_89970</name>
</gene>
<accession>A0A8J3YV40</accession>
<evidence type="ECO:0000313" key="1">
    <source>
        <dbReference type="EMBL" id="GIJ52111.1"/>
    </source>
</evidence>
<sequence length="308" mass="33381">MSARRAVLDHVLRLVAASPLGEVLVLRGSMAMLAFAPGAARDPGDLDFVLRPSAAVPIDDGHPYPYVASRSWAQWWPEAAHGALRHEFWGAEEEFETGGMHPKVPPDGLTWVIDDDDLPTAHEDVIELIRRDPVAGTVKLLAERADCDRLGEDDGYAGYAGAAGFRVAVPWEGDGGTGALQIDFAYDERLPRDPVALAVPCLADPPTAVWAASRELSLAWKLQWLHTDQRDREVAQFKDLYDAVLLAESPDAVLDFGLLRRLFGDDPPGAALRPAAVARWRIDGADDPAPLLARLADAIGRLSRGVPP</sequence>
<organism evidence="1 2">
    <name type="scientific">Virgisporangium aliadipatigenens</name>
    <dbReference type="NCBI Taxonomy" id="741659"/>
    <lineage>
        <taxon>Bacteria</taxon>
        <taxon>Bacillati</taxon>
        <taxon>Actinomycetota</taxon>
        <taxon>Actinomycetes</taxon>
        <taxon>Micromonosporales</taxon>
        <taxon>Micromonosporaceae</taxon>
        <taxon>Virgisporangium</taxon>
    </lineage>
</organism>
<dbReference type="Proteomes" id="UP000619260">
    <property type="component" value="Unassembled WGS sequence"/>
</dbReference>
<keyword evidence="2" id="KW-1185">Reference proteome</keyword>
<proteinExistence type="predicted"/>
<dbReference type="Pfam" id="PF08843">
    <property type="entry name" value="AbiEii"/>
    <property type="match status" value="1"/>
</dbReference>
<comment type="caution">
    <text evidence="1">The sequence shown here is derived from an EMBL/GenBank/DDBJ whole genome shotgun (WGS) entry which is preliminary data.</text>
</comment>
<reference evidence="1" key="1">
    <citation type="submission" date="2021-01" db="EMBL/GenBank/DDBJ databases">
        <title>Whole genome shotgun sequence of Virgisporangium aliadipatigenens NBRC 105644.</title>
        <authorList>
            <person name="Komaki H."/>
            <person name="Tamura T."/>
        </authorList>
    </citation>
    <scope>NUCLEOTIDE SEQUENCE</scope>
    <source>
        <strain evidence="1">NBRC 105644</strain>
    </source>
</reference>
<dbReference type="AlphaFoldDB" id="A0A8J3YV40"/>
<evidence type="ECO:0000313" key="2">
    <source>
        <dbReference type="Proteomes" id="UP000619260"/>
    </source>
</evidence>
<evidence type="ECO:0008006" key="3">
    <source>
        <dbReference type="Google" id="ProtNLM"/>
    </source>
</evidence>
<protein>
    <recommendedName>
        <fullName evidence="3">Nucleotidyl transferase AbiEii/AbiGii toxin family protein</fullName>
    </recommendedName>
</protein>